<organism evidence="2 3">
    <name type="scientific">Mucilaginibacter gilvus</name>
    <dbReference type="NCBI Taxonomy" id="2305909"/>
    <lineage>
        <taxon>Bacteria</taxon>
        <taxon>Pseudomonadati</taxon>
        <taxon>Bacteroidota</taxon>
        <taxon>Sphingobacteriia</taxon>
        <taxon>Sphingobacteriales</taxon>
        <taxon>Sphingobacteriaceae</taxon>
        <taxon>Mucilaginibacter</taxon>
    </lineage>
</organism>
<evidence type="ECO:0000313" key="3">
    <source>
        <dbReference type="Proteomes" id="UP000286701"/>
    </source>
</evidence>
<gene>
    <name evidence="2" type="ORF">EPL05_13845</name>
</gene>
<dbReference type="AlphaFoldDB" id="A0A3S3VDM1"/>
<proteinExistence type="predicted"/>
<evidence type="ECO:0000256" key="1">
    <source>
        <dbReference type="SAM" id="MobiDB-lite"/>
    </source>
</evidence>
<protein>
    <submittedName>
        <fullName evidence="2">Uncharacterized protein</fullName>
    </submittedName>
</protein>
<comment type="caution">
    <text evidence="2">The sequence shown here is derived from an EMBL/GenBank/DDBJ whole genome shotgun (WGS) entry which is preliminary data.</text>
</comment>
<name>A0A3S3VDM1_9SPHI</name>
<sequence length="81" mass="8427">MDAHETNLANKSTPPRPDEALLPELIKRAAGYGMEAFAKSTALPASANKIVVITGGSIVDVEKGVAMPNGVIILQNGLITK</sequence>
<accession>A0A3S3VDM1</accession>
<feature type="region of interest" description="Disordered" evidence="1">
    <location>
        <begin position="1"/>
        <end position="20"/>
    </location>
</feature>
<keyword evidence="3" id="KW-1185">Reference proteome</keyword>
<dbReference type="Proteomes" id="UP000286701">
    <property type="component" value="Unassembled WGS sequence"/>
</dbReference>
<reference evidence="2 3" key="1">
    <citation type="submission" date="2019-01" db="EMBL/GenBank/DDBJ databases">
        <title>Mucilaginibacter antarcticum sp. nov., isolated from antarctic soil.</title>
        <authorList>
            <person name="Yan Y.-Q."/>
            <person name="Du Z.-J."/>
        </authorList>
    </citation>
    <scope>NUCLEOTIDE SEQUENCE [LARGE SCALE GENOMIC DNA]</scope>
    <source>
        <strain evidence="2 3">F01003</strain>
    </source>
</reference>
<evidence type="ECO:0000313" key="2">
    <source>
        <dbReference type="EMBL" id="RWY51143.1"/>
    </source>
</evidence>
<dbReference type="EMBL" id="SBIW01000006">
    <property type="protein sequence ID" value="RWY51143.1"/>
    <property type="molecule type" value="Genomic_DNA"/>
</dbReference>